<accession>A0A0J9T0I7</accession>
<protein>
    <submittedName>
        <fullName evidence="2">Uncharacterized protein</fullName>
    </submittedName>
</protein>
<reference evidence="2 3" key="1">
    <citation type="submission" date="2011-08" db="EMBL/GenBank/DDBJ databases">
        <title>The Genome Sequence of Plasmodium vivax Brazil I.</title>
        <authorList>
            <consortium name="The Broad Institute Genome Sequencing Platform"/>
            <consortium name="The Broad Institute Genome Sequencing Center for Infectious Disease"/>
            <person name="Neafsey D."/>
            <person name="Carlton J."/>
            <person name="Barnwell J."/>
            <person name="Collins W."/>
            <person name="Escalante A."/>
            <person name="Mullikin J."/>
            <person name="Saul A."/>
            <person name="Guigo R."/>
            <person name="Camara F."/>
            <person name="Young S.K."/>
            <person name="Zeng Q."/>
            <person name="Gargeya S."/>
            <person name="Fitzgerald M."/>
            <person name="Haas B."/>
            <person name="Abouelleil A."/>
            <person name="Alvarado L."/>
            <person name="Arachchi H.M."/>
            <person name="Berlin A."/>
            <person name="Brown A."/>
            <person name="Chapman S.B."/>
            <person name="Chen Z."/>
            <person name="Dunbar C."/>
            <person name="Freedman E."/>
            <person name="Gearin G."/>
            <person name="Gellesch M."/>
            <person name="Goldberg J."/>
            <person name="Griggs A."/>
            <person name="Gujja S."/>
            <person name="Heiman D."/>
            <person name="Howarth C."/>
            <person name="Larson L."/>
            <person name="Lui A."/>
            <person name="MacDonald P.J.P."/>
            <person name="Montmayeur A."/>
            <person name="Murphy C."/>
            <person name="Neiman D."/>
            <person name="Pearson M."/>
            <person name="Priest M."/>
            <person name="Roberts A."/>
            <person name="Saif S."/>
            <person name="Shea T."/>
            <person name="Shenoy N."/>
            <person name="Sisk P."/>
            <person name="Stolte C."/>
            <person name="Sykes S."/>
            <person name="Wortman J."/>
            <person name="Nusbaum C."/>
            <person name="Birren B."/>
        </authorList>
    </citation>
    <scope>NUCLEOTIDE SEQUENCE [LARGE SCALE GENOMIC DNA]</scope>
    <source>
        <strain evidence="2 3">Brazil I</strain>
    </source>
</reference>
<evidence type="ECO:0000313" key="3">
    <source>
        <dbReference type="Proteomes" id="UP000053327"/>
    </source>
</evidence>
<proteinExistence type="predicted"/>
<organism evidence="2 3">
    <name type="scientific">Plasmodium vivax (strain Brazil I)</name>
    <dbReference type="NCBI Taxonomy" id="1033975"/>
    <lineage>
        <taxon>Eukaryota</taxon>
        <taxon>Sar</taxon>
        <taxon>Alveolata</taxon>
        <taxon>Apicomplexa</taxon>
        <taxon>Aconoidasida</taxon>
        <taxon>Haemosporida</taxon>
        <taxon>Plasmodiidae</taxon>
        <taxon>Plasmodium</taxon>
        <taxon>Plasmodium (Plasmodium)</taxon>
    </lineage>
</organism>
<dbReference type="EMBL" id="KQ234761">
    <property type="protein sequence ID" value="KMZ88546.1"/>
    <property type="molecule type" value="Genomic_DNA"/>
</dbReference>
<feature type="region of interest" description="Disordered" evidence="1">
    <location>
        <begin position="252"/>
        <end position="272"/>
    </location>
</feature>
<name>A0A0J9T0I7_PLAV1</name>
<gene>
    <name evidence="2" type="ORF">PVBG_04755</name>
</gene>
<dbReference type="Proteomes" id="UP000053327">
    <property type="component" value="Unassembled WGS sequence"/>
</dbReference>
<dbReference type="AlphaFoldDB" id="A0A0J9T0I7"/>
<evidence type="ECO:0000313" key="2">
    <source>
        <dbReference type="EMBL" id="KMZ88546.1"/>
    </source>
</evidence>
<feature type="compositionally biased region" description="Polar residues" evidence="1">
    <location>
        <begin position="258"/>
        <end position="272"/>
    </location>
</feature>
<sequence>MIYPFLDTVREAYEDFDKPIRKDDINKSIYFSVCHQIISGLNGDTENHKPYCMKLIRNLGHYYIDTDYFDPTFERCNILYNWIYHSSKKEGIPDNIIEKCFDDYNFQINRIRNTYKCSYDLYKNVVLDKMKLNILNLFDYNSNILKKTLMGTDVSNKNRCRNFLCECLKIYKHMNKSYCIIQGEQREKHSNICLELNKFNSAYKLFYGNLLGINPKIPSLDDINNEDFPRCLVEEAKLESGVGLAEGRVQGEGLEPQSEGTSHVAEQSDNGTSLNTSTVLSSMVGIPPFLALIYKVKIFLLKIQTTFNRNT</sequence>
<evidence type="ECO:0000256" key="1">
    <source>
        <dbReference type="SAM" id="MobiDB-lite"/>
    </source>
</evidence>